<protein>
    <submittedName>
        <fullName evidence="1">Uncharacterized protein</fullName>
    </submittedName>
</protein>
<dbReference type="InterPro" id="IPR029068">
    <property type="entry name" value="Glyas_Bleomycin-R_OHBP_Dase"/>
</dbReference>
<name>A0A0U5ET93_9BACT</name>
<dbReference type="KEGG" id="pnl:PNK_1869"/>
<organism evidence="1 2">
    <name type="scientific">Candidatus Protochlamydia naegleriophila</name>
    <dbReference type="NCBI Taxonomy" id="389348"/>
    <lineage>
        <taxon>Bacteria</taxon>
        <taxon>Pseudomonadati</taxon>
        <taxon>Chlamydiota</taxon>
        <taxon>Chlamydiia</taxon>
        <taxon>Parachlamydiales</taxon>
        <taxon>Parachlamydiaceae</taxon>
        <taxon>Candidatus Protochlamydia</taxon>
    </lineage>
</organism>
<sequence length="67" mass="7484">MDGLTFGSCRKALLCGQQKINRHEPGSEFEPKALHPQPGSMDICFLTDTPLDEFIEILNEHSIEIIA</sequence>
<dbReference type="PATRIC" id="fig|389348.3.peg.2099"/>
<dbReference type="EMBL" id="LN879502">
    <property type="protein sequence ID" value="CUI17475.1"/>
    <property type="molecule type" value="Genomic_DNA"/>
</dbReference>
<evidence type="ECO:0000313" key="1">
    <source>
        <dbReference type="EMBL" id="CUI17475.1"/>
    </source>
</evidence>
<dbReference type="Gene3D" id="3.10.180.10">
    <property type="entry name" value="2,3-Dihydroxybiphenyl 1,2-Dioxygenase, domain 1"/>
    <property type="match status" value="1"/>
</dbReference>
<dbReference type="RefSeq" id="WP_051981655.1">
    <property type="nucleotide sequence ID" value="NZ_LN879502.1"/>
</dbReference>
<dbReference type="AlphaFoldDB" id="A0A0U5ET93"/>
<keyword evidence="2" id="KW-1185">Reference proteome</keyword>
<evidence type="ECO:0000313" key="2">
    <source>
        <dbReference type="Proteomes" id="UP000069902"/>
    </source>
</evidence>
<dbReference type="InParanoid" id="A0A0U5ET93"/>
<proteinExistence type="predicted"/>
<accession>A0A0U5ET93</accession>
<gene>
    <name evidence="1" type="ORF">PNK_1869</name>
</gene>
<dbReference type="Proteomes" id="UP000069902">
    <property type="component" value="Chromosome cPNK"/>
</dbReference>
<reference evidence="2" key="1">
    <citation type="submission" date="2015-09" db="EMBL/GenBank/DDBJ databases">
        <authorList>
            <person name="Bertelli C."/>
        </authorList>
    </citation>
    <scope>NUCLEOTIDE SEQUENCE [LARGE SCALE GENOMIC DNA]</scope>
    <source>
        <strain evidence="2">KNic</strain>
    </source>
</reference>
<dbReference type="STRING" id="389348.PNK_1869"/>